<keyword evidence="3" id="KW-0963">Cytoplasm</keyword>
<dbReference type="PANTHER" id="PTHR33865">
    <property type="entry name" value="PROTEIN FAM183B"/>
    <property type="match status" value="1"/>
</dbReference>
<evidence type="ECO:0000313" key="9">
    <source>
        <dbReference type="Proteomes" id="UP001281761"/>
    </source>
</evidence>
<comment type="similarity">
    <text evidence="6">Belongs to the CFAP144 family.</text>
</comment>
<keyword evidence="5" id="KW-0966">Cell projection</keyword>
<feature type="compositionally biased region" description="Basic and acidic residues" evidence="7">
    <location>
        <begin position="65"/>
        <end position="74"/>
    </location>
</feature>
<dbReference type="Proteomes" id="UP001281761">
    <property type="component" value="Unassembled WGS sequence"/>
</dbReference>
<evidence type="ECO:0000256" key="7">
    <source>
        <dbReference type="SAM" id="MobiDB-lite"/>
    </source>
</evidence>
<evidence type="ECO:0000256" key="4">
    <source>
        <dbReference type="ARBA" id="ARBA00023212"/>
    </source>
</evidence>
<comment type="subcellular location">
    <subcellularLocation>
        <location evidence="1">Cell projection</location>
        <location evidence="1">Cilium</location>
    </subcellularLocation>
    <subcellularLocation>
        <location evidence="2">Cytoplasm</location>
        <location evidence="2">Cytoskeleton</location>
    </subcellularLocation>
</comment>
<keyword evidence="9" id="KW-1185">Reference proteome</keyword>
<evidence type="ECO:0000256" key="6">
    <source>
        <dbReference type="ARBA" id="ARBA00034777"/>
    </source>
</evidence>
<evidence type="ECO:0000256" key="1">
    <source>
        <dbReference type="ARBA" id="ARBA00004138"/>
    </source>
</evidence>
<proteinExistence type="inferred from homology"/>
<keyword evidence="4" id="KW-0206">Cytoskeleton</keyword>
<evidence type="ECO:0000256" key="5">
    <source>
        <dbReference type="ARBA" id="ARBA00023273"/>
    </source>
</evidence>
<evidence type="ECO:0000313" key="8">
    <source>
        <dbReference type="EMBL" id="KAK2957835.1"/>
    </source>
</evidence>
<sequence length="130" mass="15331">MAYKFPKDANPVDCQEIWRETIKRETDNLHVNEEYHVNPNTFYAIPEKPCNVNPKDVLERSRSLHNREYQEKVQNRGMAPPMPRTSNGMYGLYQEELMVHDRRFKHGKISSDETHYAEEAILHSPKKAAF</sequence>
<dbReference type="EMBL" id="JARBJD010000043">
    <property type="protein sequence ID" value="KAK2957835.1"/>
    <property type="molecule type" value="Genomic_DNA"/>
</dbReference>
<evidence type="ECO:0000256" key="3">
    <source>
        <dbReference type="ARBA" id="ARBA00022490"/>
    </source>
</evidence>
<name>A0ABQ9Y276_9EUKA</name>
<dbReference type="Pfam" id="PF14886">
    <property type="entry name" value="FAM183"/>
    <property type="match status" value="1"/>
</dbReference>
<dbReference type="InterPro" id="IPR029214">
    <property type="entry name" value="CFAP144"/>
</dbReference>
<gene>
    <name evidence="8" type="ORF">BLNAU_7269</name>
</gene>
<reference evidence="8 9" key="1">
    <citation type="journal article" date="2022" name="bioRxiv">
        <title>Genomics of Preaxostyla Flagellates Illuminates Evolutionary Transitions and the Path Towards Mitochondrial Loss.</title>
        <authorList>
            <person name="Novak L.V.F."/>
            <person name="Treitli S.C."/>
            <person name="Pyrih J."/>
            <person name="Halakuc P."/>
            <person name="Pipaliya S.V."/>
            <person name="Vacek V."/>
            <person name="Brzon O."/>
            <person name="Soukal P."/>
            <person name="Eme L."/>
            <person name="Dacks J.B."/>
            <person name="Karnkowska A."/>
            <person name="Elias M."/>
            <person name="Hampl V."/>
        </authorList>
    </citation>
    <scope>NUCLEOTIDE SEQUENCE [LARGE SCALE GENOMIC DNA]</scope>
    <source>
        <strain evidence="8">NAU3</strain>
        <tissue evidence="8">Gut</tissue>
    </source>
</reference>
<dbReference type="PANTHER" id="PTHR33865:SF3">
    <property type="entry name" value="PROTEIN FAM183B"/>
    <property type="match status" value="1"/>
</dbReference>
<protein>
    <submittedName>
        <fullName evidence="8">Uncharacterized protein</fullName>
    </submittedName>
</protein>
<accession>A0ABQ9Y276</accession>
<feature type="region of interest" description="Disordered" evidence="7">
    <location>
        <begin position="65"/>
        <end position="87"/>
    </location>
</feature>
<comment type="caution">
    <text evidence="8">The sequence shown here is derived from an EMBL/GenBank/DDBJ whole genome shotgun (WGS) entry which is preliminary data.</text>
</comment>
<evidence type="ECO:0000256" key="2">
    <source>
        <dbReference type="ARBA" id="ARBA00004245"/>
    </source>
</evidence>
<organism evidence="8 9">
    <name type="scientific">Blattamonas nauphoetae</name>
    <dbReference type="NCBI Taxonomy" id="2049346"/>
    <lineage>
        <taxon>Eukaryota</taxon>
        <taxon>Metamonada</taxon>
        <taxon>Preaxostyla</taxon>
        <taxon>Oxymonadida</taxon>
        <taxon>Blattamonas</taxon>
    </lineage>
</organism>